<proteinExistence type="predicted"/>
<keyword evidence="2" id="KW-1185">Reference proteome</keyword>
<gene>
    <name evidence="1" type="ORF">T440DRAFT_104518</name>
</gene>
<name>A0A6A7BLD9_9PLEO</name>
<accession>A0A6A7BLD9</accession>
<organism evidence="1 2">
    <name type="scientific">Plenodomus tracheiphilus IPT5</name>
    <dbReference type="NCBI Taxonomy" id="1408161"/>
    <lineage>
        <taxon>Eukaryota</taxon>
        <taxon>Fungi</taxon>
        <taxon>Dikarya</taxon>
        <taxon>Ascomycota</taxon>
        <taxon>Pezizomycotina</taxon>
        <taxon>Dothideomycetes</taxon>
        <taxon>Pleosporomycetidae</taxon>
        <taxon>Pleosporales</taxon>
        <taxon>Pleosporineae</taxon>
        <taxon>Leptosphaeriaceae</taxon>
        <taxon>Plenodomus</taxon>
    </lineage>
</organism>
<evidence type="ECO:0000313" key="1">
    <source>
        <dbReference type="EMBL" id="KAF2856290.1"/>
    </source>
</evidence>
<dbReference type="Proteomes" id="UP000799423">
    <property type="component" value="Unassembled WGS sequence"/>
</dbReference>
<protein>
    <submittedName>
        <fullName evidence="1">Uncharacterized protein</fullName>
    </submittedName>
</protein>
<sequence length="117" mass="12539">MGTLACCAVLGCRLAKRAKCIYGRVACAVLGLKEDMVSSSSLPVSRRGCWWRSGAVRACLPALRSAAHVQRAALGISRWRDQAIGPDESRCAERSPGCACVTGHGQQPIACRARRLR</sequence>
<evidence type="ECO:0000313" key="2">
    <source>
        <dbReference type="Proteomes" id="UP000799423"/>
    </source>
</evidence>
<dbReference type="AlphaFoldDB" id="A0A6A7BLD9"/>
<dbReference type="EMBL" id="MU006289">
    <property type="protein sequence ID" value="KAF2856290.1"/>
    <property type="molecule type" value="Genomic_DNA"/>
</dbReference>
<reference evidence="1" key="1">
    <citation type="submission" date="2020-01" db="EMBL/GenBank/DDBJ databases">
        <authorList>
            <consortium name="DOE Joint Genome Institute"/>
            <person name="Haridas S."/>
            <person name="Albert R."/>
            <person name="Binder M."/>
            <person name="Bloem J."/>
            <person name="Labutti K."/>
            <person name="Salamov A."/>
            <person name="Andreopoulos B."/>
            <person name="Baker S.E."/>
            <person name="Barry K."/>
            <person name="Bills G."/>
            <person name="Bluhm B.H."/>
            <person name="Cannon C."/>
            <person name="Castanera R."/>
            <person name="Culley D.E."/>
            <person name="Daum C."/>
            <person name="Ezra D."/>
            <person name="Gonzalez J.B."/>
            <person name="Henrissat B."/>
            <person name="Kuo A."/>
            <person name="Liang C."/>
            <person name="Lipzen A."/>
            <person name="Lutzoni F."/>
            <person name="Magnuson J."/>
            <person name="Mondo S."/>
            <person name="Nolan M."/>
            <person name="Ohm R."/>
            <person name="Pangilinan J."/>
            <person name="Park H.-J."/>
            <person name="Ramirez L."/>
            <person name="Alfaro M."/>
            <person name="Sun H."/>
            <person name="Tritt A."/>
            <person name="Yoshinaga Y."/>
            <person name="Zwiers L.-H."/>
            <person name="Turgeon B.G."/>
            <person name="Goodwin S.B."/>
            <person name="Spatafora J.W."/>
            <person name="Crous P.W."/>
            <person name="Grigoriev I.V."/>
        </authorList>
    </citation>
    <scope>NUCLEOTIDE SEQUENCE</scope>
    <source>
        <strain evidence="1">IPT5</strain>
    </source>
</reference>